<dbReference type="PANTHER" id="PTHR11527">
    <property type="entry name" value="HEAT-SHOCK PROTEIN 20 FAMILY MEMBER"/>
    <property type="match status" value="1"/>
</dbReference>
<reference evidence="4 5" key="1">
    <citation type="journal article" date="2011" name="J. Bacteriol.">
        <title>Complete genome sequence of Methanosaeta concilii, a specialist in aceticlastic methanogenesis.</title>
        <authorList>
            <person name="Barber R.D."/>
            <person name="Zhang L."/>
            <person name="Harnack M."/>
            <person name="Olson M.V."/>
            <person name="Kaul R."/>
            <person name="Ingram-Smith C."/>
            <person name="Smith K.S."/>
        </authorList>
    </citation>
    <scope>NUCLEOTIDE SEQUENCE [LARGE SCALE GENOMIC DNA]</scope>
    <source>
        <strain evidence="5">ATCC 5969 / DSM 3671 / JCM 10134 / NBRC 103675 / OCM 69 / GP-6</strain>
    </source>
</reference>
<keyword evidence="4" id="KW-0346">Stress response</keyword>
<gene>
    <name evidence="4" type="ordered locus">MCON_0707</name>
</gene>
<evidence type="ECO:0000256" key="1">
    <source>
        <dbReference type="PROSITE-ProRule" id="PRU00285"/>
    </source>
</evidence>
<accession>F4BXT6</accession>
<dbReference type="InterPro" id="IPR008978">
    <property type="entry name" value="HSP20-like_chaperone"/>
</dbReference>
<evidence type="ECO:0000313" key="5">
    <source>
        <dbReference type="Proteomes" id="UP000007807"/>
    </source>
</evidence>
<dbReference type="InterPro" id="IPR031107">
    <property type="entry name" value="Small_HSP"/>
</dbReference>
<dbReference type="AlphaFoldDB" id="F4BXT6"/>
<proteinExistence type="inferred from homology"/>
<dbReference type="PROSITE" id="PS01031">
    <property type="entry name" value="SHSP"/>
    <property type="match status" value="1"/>
</dbReference>
<evidence type="ECO:0000256" key="2">
    <source>
        <dbReference type="RuleBase" id="RU003616"/>
    </source>
</evidence>
<dbReference type="HOGENOM" id="CLU_046737_9_3_2"/>
<comment type="similarity">
    <text evidence="1 2">Belongs to the small heat shock protein (HSP20) family.</text>
</comment>
<dbReference type="STRING" id="990316.MCON_0707"/>
<evidence type="ECO:0000259" key="3">
    <source>
        <dbReference type="PROSITE" id="PS01031"/>
    </source>
</evidence>
<dbReference type="SUPFAM" id="SSF49764">
    <property type="entry name" value="HSP20-like chaperones"/>
    <property type="match status" value="1"/>
</dbReference>
<dbReference type="CDD" id="cd06464">
    <property type="entry name" value="ACD_sHsps-like"/>
    <property type="match status" value="1"/>
</dbReference>
<dbReference type="EMBL" id="CP002565">
    <property type="protein sequence ID" value="AEB67520.1"/>
    <property type="molecule type" value="Genomic_DNA"/>
</dbReference>
<keyword evidence="5" id="KW-1185">Reference proteome</keyword>
<dbReference type="KEGG" id="mcj:MCON_0707"/>
<dbReference type="Pfam" id="PF00011">
    <property type="entry name" value="HSP20"/>
    <property type="match status" value="1"/>
</dbReference>
<feature type="domain" description="SHSP" evidence="3">
    <location>
        <begin position="45"/>
        <end position="151"/>
    </location>
</feature>
<dbReference type="InterPro" id="IPR002068">
    <property type="entry name" value="A-crystallin/Hsp20_dom"/>
</dbReference>
<dbReference type="Gene3D" id="2.60.40.790">
    <property type="match status" value="1"/>
</dbReference>
<organism evidence="4 5">
    <name type="scientific">Methanothrix soehngenii (strain ATCC 5969 / DSM 3671 / JCM 10134 / NBRC 103675 / OCM 69 / GP-6)</name>
    <name type="common">Methanosaeta concilii</name>
    <dbReference type="NCBI Taxonomy" id="990316"/>
    <lineage>
        <taxon>Archaea</taxon>
        <taxon>Methanobacteriati</taxon>
        <taxon>Methanobacteriota</taxon>
        <taxon>Stenosarchaea group</taxon>
        <taxon>Methanomicrobia</taxon>
        <taxon>Methanotrichales</taxon>
        <taxon>Methanotrichaceae</taxon>
        <taxon>Methanothrix</taxon>
    </lineage>
</organism>
<name>F4BXT6_METSG</name>
<dbReference type="InParanoid" id="F4BXT6"/>
<evidence type="ECO:0000313" key="4">
    <source>
        <dbReference type="EMBL" id="AEB67520.1"/>
    </source>
</evidence>
<protein>
    <submittedName>
        <fullName evidence="4">Heat shock protein Hsp20</fullName>
    </submittedName>
</protein>
<sequence>MYMKSYPSGSSDLEQMIGNAAVEVARISIQAAKKILGDLPSDISMEKSQDQPAIDLMDGKDELVALVSLPGRSKDMIDLRVTEDTLTISAKAAAREGKYLHQEIENRNVEREIKLPLEVKPEQVKASFNNGILEVHLPKLMVVDSQRIQVE</sequence>
<dbReference type="Proteomes" id="UP000007807">
    <property type="component" value="Chromosome"/>
</dbReference>